<feature type="region of interest" description="Disordered" evidence="1">
    <location>
        <begin position="1"/>
        <end position="54"/>
    </location>
</feature>
<comment type="caution">
    <text evidence="3">The sequence shown here is derived from an EMBL/GenBank/DDBJ whole genome shotgun (WGS) entry which is preliminary data.</text>
</comment>
<feature type="region of interest" description="Disordered" evidence="1">
    <location>
        <begin position="487"/>
        <end position="545"/>
    </location>
</feature>
<dbReference type="GO" id="GO:0003676">
    <property type="term" value="F:nucleic acid binding"/>
    <property type="evidence" value="ECO:0007669"/>
    <property type="project" value="InterPro"/>
</dbReference>
<dbReference type="SUPFAM" id="SSF53098">
    <property type="entry name" value="Ribonuclease H-like"/>
    <property type="match status" value="1"/>
</dbReference>
<evidence type="ECO:0000313" key="3">
    <source>
        <dbReference type="EMBL" id="PUA41109.1"/>
    </source>
</evidence>
<protein>
    <recommendedName>
        <fullName evidence="2">YprB ribonuclease H-like domain-containing protein</fullName>
    </recommendedName>
</protein>
<dbReference type="Proteomes" id="UP000244184">
    <property type="component" value="Unassembled WGS sequence"/>
</dbReference>
<dbReference type="AlphaFoldDB" id="A0A2T6GAB7"/>
<feature type="region of interest" description="Disordered" evidence="1">
    <location>
        <begin position="433"/>
        <end position="456"/>
    </location>
</feature>
<dbReference type="InterPro" id="IPR011990">
    <property type="entry name" value="TPR-like_helical_dom_sf"/>
</dbReference>
<feature type="domain" description="YprB ribonuclease H-like" evidence="2">
    <location>
        <begin position="126"/>
        <end position="294"/>
    </location>
</feature>
<dbReference type="PANTHER" id="PTHR38462:SF1">
    <property type="entry name" value="YPRB RIBONUCLEASE H-LIKE DOMAIN-CONTAINING PROTEIN"/>
    <property type="match status" value="1"/>
</dbReference>
<evidence type="ECO:0000256" key="1">
    <source>
        <dbReference type="SAM" id="MobiDB-lite"/>
    </source>
</evidence>
<evidence type="ECO:0000313" key="4">
    <source>
        <dbReference type="Proteomes" id="UP000244184"/>
    </source>
</evidence>
<accession>A0A2T6GAB7</accession>
<evidence type="ECO:0000259" key="2">
    <source>
        <dbReference type="Pfam" id="PF13482"/>
    </source>
</evidence>
<dbReference type="InterPro" id="IPR036397">
    <property type="entry name" value="RNaseH_sf"/>
</dbReference>
<dbReference type="InterPro" id="IPR038720">
    <property type="entry name" value="YprB_RNase_H-like_dom"/>
</dbReference>
<reference evidence="3 4" key="1">
    <citation type="submission" date="2018-03" db="EMBL/GenBank/DDBJ databases">
        <title>Genome sequence of Paenibacillus elgii strain AC13 an antimicrobial compound producing bacteria.</title>
        <authorList>
            <person name="Kurokawa A.S."/>
            <person name="Araujo J.F."/>
            <person name="Costa R.A."/>
            <person name="Ortega D.B."/>
            <person name="Pires A.S."/>
            <person name="Pappas G.J.Jr."/>
            <person name="Franco O.L."/>
            <person name="Barreto C."/>
            <person name="Magalhaes B.S."/>
            <person name="Kruger R.H."/>
        </authorList>
    </citation>
    <scope>NUCLEOTIDE SEQUENCE [LARGE SCALE GENOMIC DNA]</scope>
    <source>
        <strain evidence="3 4">AC13</strain>
    </source>
</reference>
<organism evidence="3 4">
    <name type="scientific">Paenibacillus elgii</name>
    <dbReference type="NCBI Taxonomy" id="189691"/>
    <lineage>
        <taxon>Bacteria</taxon>
        <taxon>Bacillati</taxon>
        <taxon>Bacillota</taxon>
        <taxon>Bacilli</taxon>
        <taxon>Bacillales</taxon>
        <taxon>Paenibacillaceae</taxon>
        <taxon>Paenibacillus</taxon>
    </lineage>
</organism>
<proteinExistence type="predicted"/>
<dbReference type="Gene3D" id="3.30.420.10">
    <property type="entry name" value="Ribonuclease H-like superfamily/Ribonuclease H"/>
    <property type="match status" value="1"/>
</dbReference>
<name>A0A2T6GAB7_9BACL</name>
<dbReference type="PANTHER" id="PTHR38462">
    <property type="entry name" value="EXONUCLEASE-LIKE PROTEIN"/>
    <property type="match status" value="1"/>
</dbReference>
<dbReference type="RefSeq" id="WP_108529808.1">
    <property type="nucleotide sequence ID" value="NZ_PYHP01000003.1"/>
</dbReference>
<sequence length="545" mass="61204">MSSLKERLLRHKKSIAGTQEREEEAKIPVGEEPLGSGEEGQVAHGQSKPESAAEVDEWSVVGAAMEHTEWGDFVIRRRTYEAGFRHGQYELSRLSSCAEELFALLEPTVGTAAANRSAAPFHERLLFLDTETTGLGHGAGNVPFMVGVGFYQGNQYHIEQMLIRHPGEESAMLAYLEQKLAAHPVLISYNGKSFDWPIVKNRYIMNRMELAVEPAGHIDFLHPSRSLWKHTLPSCRLGKVEEERLGVRREEDVLGSLAPTLYFQYLAQRDPSVLEGVFVHNELDVLSLAGLAVHFACLLNGSHDWSCARLFGLEECFRLGLWLDKIGRSDMADTVMNALSEELLAADELASEEPCLLPLAQFYKRRGRYTQACSLWSRYIALKGDRATASLEPYIELSMYYEHKEKQWERALAYAQEALDHLWRRDALKRSRERKPIAQSGKRTREKEEREEDADAVSLRKRIERLRRKTASSTRAIRVTEAIEPEPFDSLLPPKSSAKLSVRSSGQASASAQVQGASSAVSRVPQSTRKRKSGLSAAEQLSMPL</sequence>
<dbReference type="EMBL" id="PYHP01000003">
    <property type="protein sequence ID" value="PUA41109.1"/>
    <property type="molecule type" value="Genomic_DNA"/>
</dbReference>
<dbReference type="Pfam" id="PF13482">
    <property type="entry name" value="RNase_H_2"/>
    <property type="match status" value="1"/>
</dbReference>
<dbReference type="SUPFAM" id="SSF48452">
    <property type="entry name" value="TPR-like"/>
    <property type="match status" value="1"/>
</dbReference>
<dbReference type="InterPro" id="IPR012337">
    <property type="entry name" value="RNaseH-like_sf"/>
</dbReference>
<feature type="compositionally biased region" description="Low complexity" evidence="1">
    <location>
        <begin position="490"/>
        <end position="524"/>
    </location>
</feature>
<gene>
    <name evidence="3" type="ORF">C8Z91_00620</name>
</gene>